<organism evidence="4 5">
    <name type="scientific">Protomyces lactucae-debilis</name>
    <dbReference type="NCBI Taxonomy" id="2754530"/>
    <lineage>
        <taxon>Eukaryota</taxon>
        <taxon>Fungi</taxon>
        <taxon>Dikarya</taxon>
        <taxon>Ascomycota</taxon>
        <taxon>Taphrinomycotina</taxon>
        <taxon>Taphrinomycetes</taxon>
        <taxon>Taphrinales</taxon>
        <taxon>Protomycetaceae</taxon>
        <taxon>Protomyces</taxon>
    </lineage>
</organism>
<dbReference type="GO" id="GO:0009411">
    <property type="term" value="P:response to UV"/>
    <property type="evidence" value="ECO:0007669"/>
    <property type="project" value="InterPro"/>
</dbReference>
<dbReference type="GO" id="GO:0004519">
    <property type="term" value="F:endonuclease activity"/>
    <property type="evidence" value="ECO:0007669"/>
    <property type="project" value="UniProtKB-KW"/>
</dbReference>
<comment type="caution">
    <text evidence="4">The sequence shown here is derived from an EMBL/GenBank/DDBJ whole genome shotgun (WGS) entry which is preliminary data.</text>
</comment>
<evidence type="ECO:0000256" key="1">
    <source>
        <dbReference type="ARBA" id="ARBA00022763"/>
    </source>
</evidence>
<accession>A0A1Y2FP20</accession>
<dbReference type="EMBL" id="MCFI01000004">
    <property type="protein sequence ID" value="ORY85731.1"/>
    <property type="molecule type" value="Genomic_DNA"/>
</dbReference>
<sequence>MILHLGGMYGDKEATLARFRTNYAKLSDPIKRRLVLENDDMSWSVTDLLPLCQELDIPLVLDWHHHNVVHDEQFREGTLDILLLLPAIAETWKRKGIKQKMHMSEPKLPNHPLPSQRRSHSQRIYHMPPCADDMDLMLEAKDKEQAVFELSKTYNLNNPPLPEEVVGDGPGAKGDEAYWPEGQELRLKVTKTRVKKDPEYDSEGNEIKPTPKKRTKKEPVYDSEGNEVKPTPRKRVKKEPATEEDGSESKSASKKRVKKEADAEGDSSAQKTPAKRVKQEEDAKEDSNTKRTPAKRSKKASAALAVKDEMTEPALIDESPAKRPTRARRGKNTVAASETEMQTGVSASQLVDEAVERLEGKKIE</sequence>
<feature type="compositionally biased region" description="Basic and acidic residues" evidence="3">
    <location>
        <begin position="277"/>
        <end position="289"/>
    </location>
</feature>
<dbReference type="PANTHER" id="PTHR31290:SF5">
    <property type="entry name" value="UV-DAMAGE ENDONUCLEASE"/>
    <property type="match status" value="1"/>
</dbReference>
<name>A0A1Y2FP20_PROLT</name>
<dbReference type="Gene3D" id="3.20.20.150">
    <property type="entry name" value="Divalent-metal-dependent TIM barrel enzymes"/>
    <property type="match status" value="1"/>
</dbReference>
<feature type="compositionally biased region" description="Polar residues" evidence="3">
    <location>
        <begin position="334"/>
        <end position="348"/>
    </location>
</feature>
<dbReference type="GO" id="GO:0005739">
    <property type="term" value="C:mitochondrion"/>
    <property type="evidence" value="ECO:0007669"/>
    <property type="project" value="TreeGrafter"/>
</dbReference>
<protein>
    <submittedName>
        <fullName evidence="4">UV-endonuclease UvdE-domain-containing protein</fullName>
    </submittedName>
</protein>
<reference evidence="4 5" key="1">
    <citation type="submission" date="2016-07" db="EMBL/GenBank/DDBJ databases">
        <title>Pervasive Adenine N6-methylation of Active Genes in Fungi.</title>
        <authorList>
            <consortium name="DOE Joint Genome Institute"/>
            <person name="Mondo S.J."/>
            <person name="Dannebaum R.O."/>
            <person name="Kuo R.C."/>
            <person name="Labutti K."/>
            <person name="Haridas S."/>
            <person name="Kuo A."/>
            <person name="Salamov A."/>
            <person name="Ahrendt S.R."/>
            <person name="Lipzen A."/>
            <person name="Sullivan W."/>
            <person name="Andreopoulos W.B."/>
            <person name="Clum A."/>
            <person name="Lindquist E."/>
            <person name="Daum C."/>
            <person name="Ramamoorthy G.K."/>
            <person name="Gryganskyi A."/>
            <person name="Culley D."/>
            <person name="Magnuson J.K."/>
            <person name="James T.Y."/>
            <person name="O'Malley M.A."/>
            <person name="Stajich J.E."/>
            <person name="Spatafora J.W."/>
            <person name="Visel A."/>
            <person name="Grigoriev I.V."/>
        </authorList>
    </citation>
    <scope>NUCLEOTIDE SEQUENCE [LARGE SCALE GENOMIC DNA]</scope>
    <source>
        <strain evidence="4 5">12-1054</strain>
    </source>
</reference>
<keyword evidence="1" id="KW-0227">DNA damage</keyword>
<dbReference type="GeneID" id="63785423"/>
<keyword evidence="4" id="KW-0255">Endonuclease</keyword>
<dbReference type="Pfam" id="PF03851">
    <property type="entry name" value="UvdE"/>
    <property type="match status" value="1"/>
</dbReference>
<dbReference type="GO" id="GO:0006289">
    <property type="term" value="P:nucleotide-excision repair"/>
    <property type="evidence" value="ECO:0007669"/>
    <property type="project" value="InterPro"/>
</dbReference>
<keyword evidence="4" id="KW-0540">Nuclease</keyword>
<dbReference type="PANTHER" id="PTHR31290">
    <property type="entry name" value="UV-DAMAGE ENDONUCLEASE"/>
    <property type="match status" value="1"/>
</dbReference>
<dbReference type="Proteomes" id="UP000193685">
    <property type="component" value="Unassembled WGS sequence"/>
</dbReference>
<evidence type="ECO:0000313" key="5">
    <source>
        <dbReference type="Proteomes" id="UP000193685"/>
    </source>
</evidence>
<evidence type="ECO:0000256" key="2">
    <source>
        <dbReference type="ARBA" id="ARBA00023204"/>
    </source>
</evidence>
<dbReference type="NCBIfam" id="TIGR00629">
    <property type="entry name" value="uvde"/>
    <property type="match status" value="1"/>
</dbReference>
<dbReference type="RefSeq" id="XP_040727213.1">
    <property type="nucleotide sequence ID" value="XM_040868824.1"/>
</dbReference>
<evidence type="ECO:0000256" key="3">
    <source>
        <dbReference type="SAM" id="MobiDB-lite"/>
    </source>
</evidence>
<dbReference type="InterPro" id="IPR004601">
    <property type="entry name" value="UvdE"/>
</dbReference>
<dbReference type="AlphaFoldDB" id="A0A1Y2FP20"/>
<keyword evidence="4" id="KW-0378">Hydrolase</keyword>
<keyword evidence="2" id="KW-0234">DNA repair</keyword>
<dbReference type="GO" id="GO:0005634">
    <property type="term" value="C:nucleus"/>
    <property type="evidence" value="ECO:0007669"/>
    <property type="project" value="TreeGrafter"/>
</dbReference>
<dbReference type="OrthoDB" id="541883at2759"/>
<proteinExistence type="predicted"/>
<evidence type="ECO:0000313" key="4">
    <source>
        <dbReference type="EMBL" id="ORY85731.1"/>
    </source>
</evidence>
<dbReference type="GO" id="GO:0043504">
    <property type="term" value="P:mitochondrial DNA repair"/>
    <property type="evidence" value="ECO:0007669"/>
    <property type="project" value="TreeGrafter"/>
</dbReference>
<keyword evidence="5" id="KW-1185">Reference proteome</keyword>
<dbReference type="STRING" id="56484.A0A1Y2FP20"/>
<gene>
    <name evidence="4" type="ORF">BCR37DRAFT_377434</name>
</gene>
<feature type="region of interest" description="Disordered" evidence="3">
    <location>
        <begin position="157"/>
        <end position="348"/>
    </location>
</feature>